<proteinExistence type="predicted"/>
<organism evidence="5">
    <name type="scientific">Gibberella zeae</name>
    <name type="common">Wheat head blight fungus</name>
    <name type="synonym">Fusarium graminearum</name>
    <dbReference type="NCBI Taxonomy" id="5518"/>
    <lineage>
        <taxon>Eukaryota</taxon>
        <taxon>Fungi</taxon>
        <taxon>Dikarya</taxon>
        <taxon>Ascomycota</taxon>
        <taxon>Pezizomycotina</taxon>
        <taxon>Sordariomycetes</taxon>
        <taxon>Hypocreomycetidae</taxon>
        <taxon>Hypocreales</taxon>
        <taxon>Nectriaceae</taxon>
        <taxon>Fusarium</taxon>
    </lineage>
</organism>
<dbReference type="InterPro" id="IPR011333">
    <property type="entry name" value="SKP1/BTB/POZ_sf"/>
</dbReference>
<feature type="transmembrane region" description="Helical" evidence="2">
    <location>
        <begin position="76"/>
        <end position="98"/>
    </location>
</feature>
<dbReference type="AlphaFoldDB" id="A0A4E9DR22"/>
<evidence type="ECO:0000256" key="1">
    <source>
        <dbReference type="SAM" id="MobiDB-lite"/>
    </source>
</evidence>
<keyword evidence="2" id="KW-0812">Transmembrane</keyword>
<feature type="transmembrane region" description="Helical" evidence="2">
    <location>
        <begin position="277"/>
        <end position="293"/>
    </location>
</feature>
<feature type="domain" description="BTB" evidence="3">
    <location>
        <begin position="603"/>
        <end position="664"/>
    </location>
</feature>
<dbReference type="PROSITE" id="PS50097">
    <property type="entry name" value="BTB"/>
    <property type="match status" value="1"/>
</dbReference>
<dbReference type="SUPFAM" id="SSF54695">
    <property type="entry name" value="POZ domain"/>
    <property type="match status" value="1"/>
</dbReference>
<feature type="region of interest" description="Disordered" evidence="1">
    <location>
        <begin position="545"/>
        <end position="603"/>
    </location>
</feature>
<dbReference type="EMBL" id="CAAKMV010000110">
    <property type="protein sequence ID" value="VIO54757.1"/>
    <property type="molecule type" value="Genomic_DNA"/>
</dbReference>
<accession>A0A4E9DR22</accession>
<dbReference type="Gene3D" id="3.30.710.10">
    <property type="entry name" value="Potassium Channel Kv1.1, Chain A"/>
    <property type="match status" value="1"/>
</dbReference>
<name>A0A4E9DR22_GIBZA</name>
<feature type="compositionally biased region" description="Pro residues" evidence="1">
    <location>
        <begin position="589"/>
        <end position="600"/>
    </location>
</feature>
<dbReference type="Proteomes" id="UP000746612">
    <property type="component" value="Unassembled WGS sequence"/>
</dbReference>
<reference evidence="5" key="1">
    <citation type="submission" date="2019-04" db="EMBL/GenBank/DDBJ databases">
        <authorList>
            <person name="Melise S."/>
            <person name="Noan J."/>
            <person name="Okalmin O."/>
        </authorList>
    </citation>
    <scope>NUCLEOTIDE SEQUENCE</scope>
    <source>
        <strain evidence="5">FN9</strain>
    </source>
</reference>
<feature type="region of interest" description="Disordered" evidence="1">
    <location>
        <begin position="678"/>
        <end position="703"/>
    </location>
</feature>
<reference evidence="4" key="2">
    <citation type="submission" date="2021-03" db="EMBL/GenBank/DDBJ databases">
        <authorList>
            <person name="Alouane T."/>
            <person name="Langin T."/>
            <person name="Bonhomme L."/>
        </authorList>
    </citation>
    <scope>NUCLEOTIDE SEQUENCE</scope>
    <source>
        <strain evidence="4">MDC_Fg202</strain>
    </source>
</reference>
<sequence>MSNADGLPSPNVMQDHPAFLRACHSPWPCIPQNILVILRGLVLTFLIAVGILILNFELHEHSEYSKWRIIFDFANISFFFIFLYHLQTFSWTFTHLYYPHHHDRHMGGVEGLLIRCMSLPKHMGNLRKQFHFTLFYTISVVFAFANSTIYFFISRQQKGEGCCGEPQPELRRPNSTAIPIWAGYAEEHPEPPFTDIFGEGWFRAFIILSLYAFGTLIMVIEILCLNSIRRPYAVGLHLIGILFFATAYLGWAAFGRLVTDYCPFFWLDKKQVGSDEAITLYSIGFVLLMPIRLRRFPRELYTIEERGSSHRCCTSGPRLLKGKQLGVMIGPFATVSSVSGEIACQMHLSYCGVVKQRATGTCRHHLDATRPAPVVKSSPITFQDLLVQMERLGSVFTEPDDWMTVSCWALILRSTVRLDPTPSSRIVGHLQVQGTYGEDDSQLQSQQASKPDITTPVSVQCNATVSGTKATRALNRSSSLSNCKSFRSQKLHVVLAASLLPTIPKKTRSRYSPRISLVEIPVTSPFFIYRFPPIKTAAMFKRSFRSQDPGRVDKSARHKRSGSHRDQTKMSKLQRSLNEQDSIPQKSAPIPPPAPAPAPSPIVTLTVGRDGRLFAAHEEVLRQSPFFEAACRGNNFEKQSKRISLPDEEPEVFSAVLEYLYKGDYYPRLLHNKQRNSWELEDQARTPHTSPNPETGGGRADNPSEATIYLSSLDMAILRDTVVYCAADRYGLEELKRLALRKQGLQSGIDVGTIIRSAQYAYAHTPDSDSRLRAHYLALIIRCRKTFKRSGTMQAEMEAGGSKLFFDLFVAMCNHLDDVIDVSNARTPKTV</sequence>
<feature type="transmembrane region" description="Helical" evidence="2">
    <location>
        <begin position="130"/>
        <end position="153"/>
    </location>
</feature>
<feature type="transmembrane region" description="Helical" evidence="2">
    <location>
        <begin position="236"/>
        <end position="257"/>
    </location>
</feature>
<evidence type="ECO:0000259" key="3">
    <source>
        <dbReference type="PROSITE" id="PS50097"/>
    </source>
</evidence>
<dbReference type="EMBL" id="CAJPIJ010000158">
    <property type="protein sequence ID" value="CAG1994528.1"/>
    <property type="molecule type" value="Genomic_DNA"/>
</dbReference>
<dbReference type="CDD" id="cd18186">
    <property type="entry name" value="BTB_POZ_ZBTB_KLHL-like"/>
    <property type="match status" value="1"/>
</dbReference>
<keyword evidence="2" id="KW-0472">Membrane</keyword>
<dbReference type="PANTHER" id="PTHR47843:SF7">
    <property type="entry name" value="BTB DOMAIN-CONTAINING PROTEIN"/>
    <property type="match status" value="1"/>
</dbReference>
<evidence type="ECO:0000256" key="2">
    <source>
        <dbReference type="SAM" id="Phobius"/>
    </source>
</evidence>
<dbReference type="PANTHER" id="PTHR47843">
    <property type="entry name" value="BTB DOMAIN-CONTAINING PROTEIN-RELATED"/>
    <property type="match status" value="1"/>
</dbReference>
<gene>
    <name evidence="5" type="ORF">FUG_LOCUS133255</name>
    <name evidence="4" type="ORF">MDCFG202_LOCUS389464</name>
</gene>
<protein>
    <recommendedName>
        <fullName evidence="3">BTB domain-containing protein</fullName>
    </recommendedName>
</protein>
<dbReference type="InterPro" id="IPR000210">
    <property type="entry name" value="BTB/POZ_dom"/>
</dbReference>
<feature type="transmembrane region" description="Helical" evidence="2">
    <location>
        <begin position="201"/>
        <end position="224"/>
    </location>
</feature>
<feature type="compositionally biased region" description="Polar residues" evidence="1">
    <location>
        <begin position="570"/>
        <end position="585"/>
    </location>
</feature>
<keyword evidence="2" id="KW-1133">Transmembrane helix</keyword>
<evidence type="ECO:0000313" key="5">
    <source>
        <dbReference type="EMBL" id="VIO54757.1"/>
    </source>
</evidence>
<feature type="transmembrane region" description="Helical" evidence="2">
    <location>
        <begin position="34"/>
        <end position="56"/>
    </location>
</feature>
<evidence type="ECO:0000313" key="4">
    <source>
        <dbReference type="EMBL" id="CAG1994528.1"/>
    </source>
</evidence>
<dbReference type="Pfam" id="PF00651">
    <property type="entry name" value="BTB"/>
    <property type="match status" value="1"/>
</dbReference>